<feature type="domain" description="CBS" evidence="3">
    <location>
        <begin position="9"/>
        <end position="65"/>
    </location>
</feature>
<dbReference type="Proteomes" id="UP000198718">
    <property type="component" value="Unassembled WGS sequence"/>
</dbReference>
<dbReference type="SUPFAM" id="SSF54631">
    <property type="entry name" value="CBS-domain pair"/>
    <property type="match status" value="1"/>
</dbReference>
<dbReference type="PROSITE" id="PS51371">
    <property type="entry name" value="CBS"/>
    <property type="match status" value="2"/>
</dbReference>
<dbReference type="CDD" id="cd04586">
    <property type="entry name" value="CBS_pair_BON_assoc"/>
    <property type="match status" value="1"/>
</dbReference>
<dbReference type="SMART" id="SM00116">
    <property type="entry name" value="CBS"/>
    <property type="match status" value="2"/>
</dbReference>
<feature type="domain" description="CBS" evidence="3">
    <location>
        <begin position="98"/>
        <end position="149"/>
    </location>
</feature>
<sequence>MELTAKDIMTKDVITIKEDNSIYDAIETLISLNINCLPVLNNEGILTGIVTETDLVYVDKKLNESSYYAYSKLHVPIDSRNLNKNSNRFKDLTIKDVMTKKPRTVKEDTSLDKIIDIIINKGLKTIPVVKDSKVIGIITRKNILKYYLK</sequence>
<dbReference type="AlphaFoldDB" id="A0A1G8Z559"/>
<dbReference type="InterPro" id="IPR046342">
    <property type="entry name" value="CBS_dom_sf"/>
</dbReference>
<keyword evidence="2" id="KW-0129">CBS domain</keyword>
<evidence type="ECO:0000259" key="3">
    <source>
        <dbReference type="PROSITE" id="PS51371"/>
    </source>
</evidence>
<evidence type="ECO:0000256" key="1">
    <source>
        <dbReference type="ARBA" id="ARBA00022737"/>
    </source>
</evidence>
<reference evidence="4 5" key="1">
    <citation type="submission" date="2016-10" db="EMBL/GenBank/DDBJ databases">
        <authorList>
            <person name="de Groot N.N."/>
        </authorList>
    </citation>
    <scope>NUCLEOTIDE SEQUENCE [LARGE SCALE GENOMIC DNA]</scope>
    <source>
        <strain evidence="4 5">DSM 18346</strain>
    </source>
</reference>
<protein>
    <submittedName>
        <fullName evidence="4">CBS domain-containing protein</fullName>
    </submittedName>
</protein>
<dbReference type="PANTHER" id="PTHR48108">
    <property type="entry name" value="CBS DOMAIN-CONTAINING PROTEIN CBSX2, CHLOROPLASTIC"/>
    <property type="match status" value="1"/>
</dbReference>
<dbReference type="OrthoDB" id="384703at2"/>
<dbReference type="InterPro" id="IPR000644">
    <property type="entry name" value="CBS_dom"/>
</dbReference>
<evidence type="ECO:0000313" key="5">
    <source>
        <dbReference type="Proteomes" id="UP000198718"/>
    </source>
</evidence>
<gene>
    <name evidence="4" type="ORF">SAMN05660472_00723</name>
</gene>
<dbReference type="InterPro" id="IPR051462">
    <property type="entry name" value="CBS_domain-containing"/>
</dbReference>
<dbReference type="EMBL" id="FNFP01000001">
    <property type="protein sequence ID" value="SDK09535.1"/>
    <property type="molecule type" value="Genomic_DNA"/>
</dbReference>
<accession>A0A1G8Z559</accession>
<proteinExistence type="predicted"/>
<dbReference type="RefSeq" id="WP_090550381.1">
    <property type="nucleotide sequence ID" value="NZ_FNFP01000001.1"/>
</dbReference>
<dbReference type="STRING" id="393762.SAMN05660472_00723"/>
<evidence type="ECO:0000256" key="2">
    <source>
        <dbReference type="PROSITE-ProRule" id="PRU00703"/>
    </source>
</evidence>
<keyword evidence="5" id="KW-1185">Reference proteome</keyword>
<dbReference type="Pfam" id="PF00571">
    <property type="entry name" value="CBS"/>
    <property type="match status" value="2"/>
</dbReference>
<name>A0A1G8Z559_9FIRM</name>
<organism evidence="4 5">
    <name type="scientific">Natronincola ferrireducens</name>
    <dbReference type="NCBI Taxonomy" id="393762"/>
    <lineage>
        <taxon>Bacteria</taxon>
        <taxon>Bacillati</taxon>
        <taxon>Bacillota</taxon>
        <taxon>Clostridia</taxon>
        <taxon>Peptostreptococcales</taxon>
        <taxon>Natronincolaceae</taxon>
        <taxon>Natronincola</taxon>
    </lineage>
</organism>
<keyword evidence="1" id="KW-0677">Repeat</keyword>
<evidence type="ECO:0000313" key="4">
    <source>
        <dbReference type="EMBL" id="SDK09535.1"/>
    </source>
</evidence>
<dbReference type="PANTHER" id="PTHR48108:SF33">
    <property type="entry name" value="METHYLATED PROTEIN MJ0556"/>
    <property type="match status" value="1"/>
</dbReference>
<dbReference type="Gene3D" id="3.10.580.10">
    <property type="entry name" value="CBS-domain"/>
    <property type="match status" value="1"/>
</dbReference>